<dbReference type="RefSeq" id="WP_066090360.1">
    <property type="nucleotide sequence ID" value="NZ_LRVM01000013.1"/>
</dbReference>
<keyword evidence="3" id="KW-1185">Reference proteome</keyword>
<dbReference type="Proteomes" id="UP000070539">
    <property type="component" value="Unassembled WGS sequence"/>
</dbReference>
<sequence>MSRSKKLIMVGALCFLLIIYLIYRTNPIPPTLKGFYQSEWVSDVGGTEGKIIQISIWEDGRFVEFITNRQVNRGTLKKIDDMQYYFDGNEADFDIILNSDNSFQIKIPRLNNGEPIELKNVDDIPCTFAAQWDDVEEYKAYLK</sequence>
<keyword evidence="1" id="KW-1133">Transmembrane helix</keyword>
<organism evidence="2 3">
    <name type="scientific">Anaerotignum neopropionicum</name>
    <dbReference type="NCBI Taxonomy" id="36847"/>
    <lineage>
        <taxon>Bacteria</taxon>
        <taxon>Bacillati</taxon>
        <taxon>Bacillota</taxon>
        <taxon>Clostridia</taxon>
        <taxon>Lachnospirales</taxon>
        <taxon>Anaerotignaceae</taxon>
        <taxon>Anaerotignum</taxon>
    </lineage>
</organism>
<evidence type="ECO:0008006" key="4">
    <source>
        <dbReference type="Google" id="ProtNLM"/>
    </source>
</evidence>
<evidence type="ECO:0000313" key="3">
    <source>
        <dbReference type="Proteomes" id="UP000070539"/>
    </source>
</evidence>
<keyword evidence="1" id="KW-0812">Transmembrane</keyword>
<protein>
    <recommendedName>
        <fullName evidence="4">DUF5640 domain-containing protein</fullName>
    </recommendedName>
</protein>
<accession>A0A136WBJ0</accession>
<feature type="transmembrane region" description="Helical" evidence="1">
    <location>
        <begin position="7"/>
        <end position="23"/>
    </location>
</feature>
<keyword evidence="1" id="KW-0472">Membrane</keyword>
<evidence type="ECO:0000256" key="1">
    <source>
        <dbReference type="SAM" id="Phobius"/>
    </source>
</evidence>
<name>A0A136WBJ0_9FIRM</name>
<gene>
    <name evidence="2" type="ORF">CLNEO_27170</name>
</gene>
<comment type="caution">
    <text evidence="2">The sequence shown here is derived from an EMBL/GenBank/DDBJ whole genome shotgun (WGS) entry which is preliminary data.</text>
</comment>
<evidence type="ECO:0000313" key="2">
    <source>
        <dbReference type="EMBL" id="KXL51860.1"/>
    </source>
</evidence>
<dbReference type="OrthoDB" id="2864818at2"/>
<dbReference type="EMBL" id="LRVM01000013">
    <property type="protein sequence ID" value="KXL51860.1"/>
    <property type="molecule type" value="Genomic_DNA"/>
</dbReference>
<reference evidence="2 3" key="1">
    <citation type="submission" date="2016-01" db="EMBL/GenBank/DDBJ databases">
        <title>Genome sequence of Clostridium neopropionicum X4, DSM-3847.</title>
        <authorList>
            <person name="Poehlein A."/>
            <person name="Beck M.H."/>
            <person name="Bengelsdorf F.R."/>
            <person name="Daniel R."/>
            <person name="Duerre P."/>
        </authorList>
    </citation>
    <scope>NUCLEOTIDE SEQUENCE [LARGE SCALE GENOMIC DNA]</scope>
    <source>
        <strain evidence="2 3">DSM-3847</strain>
    </source>
</reference>
<dbReference type="AlphaFoldDB" id="A0A136WBJ0"/>
<proteinExistence type="predicted"/>